<keyword evidence="1" id="KW-0812">Transmembrane</keyword>
<accession>U2E9H5</accession>
<organism evidence="2 3">
    <name type="scientific">Haloplasma contractile SSD-17B</name>
    <dbReference type="NCBI Taxonomy" id="1033810"/>
    <lineage>
        <taxon>Bacteria</taxon>
        <taxon>Bacillati</taxon>
        <taxon>Mycoplasmatota</taxon>
        <taxon>Mollicutes</taxon>
        <taxon>Haloplasmatales</taxon>
        <taxon>Haloplasmataceae</taxon>
        <taxon>Haloplasma</taxon>
    </lineage>
</organism>
<feature type="transmembrane region" description="Helical" evidence="1">
    <location>
        <begin position="300"/>
        <end position="322"/>
    </location>
</feature>
<evidence type="ECO:0000313" key="3">
    <source>
        <dbReference type="Proteomes" id="UP000005707"/>
    </source>
</evidence>
<keyword evidence="1" id="KW-1133">Transmembrane helix</keyword>
<dbReference type="GO" id="GO:0004386">
    <property type="term" value="F:helicase activity"/>
    <property type="evidence" value="ECO:0007669"/>
    <property type="project" value="UniProtKB-KW"/>
</dbReference>
<reference evidence="2 3" key="1">
    <citation type="journal article" date="2011" name="J. Bacteriol.">
        <title>Genome sequence of Haloplasma contractile, an unusual contractile bacterium from a deep-sea anoxic brine lake.</title>
        <authorList>
            <person name="Antunes A."/>
            <person name="Alam I."/>
            <person name="El Dorry H."/>
            <person name="Siam R."/>
            <person name="Robertson A."/>
            <person name="Bajic V.B."/>
            <person name="Stingl U."/>
        </authorList>
    </citation>
    <scope>NUCLEOTIDE SEQUENCE [LARGE SCALE GENOMIC DNA]</scope>
    <source>
        <strain evidence="2 3">SSD-17B</strain>
    </source>
</reference>
<reference evidence="2 3" key="2">
    <citation type="journal article" date="2013" name="PLoS ONE">
        <title>INDIGO - INtegrated Data Warehouse of MIcrobial GenOmes with Examples from the Red Sea Extremophiles.</title>
        <authorList>
            <person name="Alam I."/>
            <person name="Antunes A."/>
            <person name="Kamau A.A."/>
            <person name="Ba Alawi W."/>
            <person name="Kalkatawi M."/>
            <person name="Stingl U."/>
            <person name="Bajic V.B."/>
        </authorList>
    </citation>
    <scope>NUCLEOTIDE SEQUENCE [LARGE SCALE GENOMIC DNA]</scope>
    <source>
        <strain evidence="2 3">SSD-17B</strain>
    </source>
</reference>
<proteinExistence type="predicted"/>
<comment type="caution">
    <text evidence="2">The sequence shown here is derived from an EMBL/GenBank/DDBJ whole genome shotgun (WGS) entry which is preliminary data.</text>
</comment>
<dbReference type="InParanoid" id="U2E9H5"/>
<gene>
    <name evidence="2" type="ORF">HLPCO_002037</name>
</gene>
<name>U2E9H5_9MOLU</name>
<keyword evidence="1" id="KW-0472">Membrane</keyword>
<dbReference type="Proteomes" id="UP000005707">
    <property type="component" value="Unassembled WGS sequence"/>
</dbReference>
<evidence type="ECO:0000256" key="1">
    <source>
        <dbReference type="SAM" id="Phobius"/>
    </source>
</evidence>
<dbReference type="RefSeq" id="WP_008824580.1">
    <property type="nucleotide sequence ID" value="NZ_AFNU02000007.1"/>
</dbReference>
<evidence type="ECO:0000313" key="2">
    <source>
        <dbReference type="EMBL" id="ERJ11798.1"/>
    </source>
</evidence>
<keyword evidence="3" id="KW-1185">Reference proteome</keyword>
<protein>
    <submittedName>
        <fullName evidence="2">OB-fold tRNA-helicase-type nucleic acid binding-protein</fullName>
    </submittedName>
</protein>
<dbReference type="EMBL" id="AFNU02000007">
    <property type="protein sequence ID" value="ERJ11798.1"/>
    <property type="molecule type" value="Genomic_DNA"/>
</dbReference>
<dbReference type="AlphaFoldDB" id="U2E9H5"/>
<sequence>MKTIKNRQIYEESIKLAKHKTSCRQITTEQKILNQLIMIDDEELMILCHPVINKQELEFILYSPNFGIRIIKIHSINFEHVLGVCLNGLIELENNKIYKPSDHIRGVKKELSKLLETEDFSLSGIPIETLVIFPNVLKEQIETNYLNDWSYKSKSMFYEHHLFDSDLLLPSILKSKLYRTDENVSITSLQHEHIKKLLDSLELGHKFIHLPKQQKTSKQVVEDELVELEKRCYKERTSQQLLTKEIEEANTCTSTDAGQERLITFESKKRQGSNHLDDLVREHRYFSNVLQRIKRNKEHLFKLNFMKGTLTILVVFIIFIALNNGPQDVDEATVVDTLASIKQVDRNKVVRLRVKVLNIVKDQDGTSLYVLNDDTGTASAILSDDINKSQLLIGKEYLVEGMFIIQDDSKQLFISRLIE</sequence>